<dbReference type="GeneID" id="6753610"/>
<reference evidence="2 3" key="1">
    <citation type="journal article" date="2008" name="Nature">
        <title>The Trichoplax genome and the nature of placozoans.</title>
        <authorList>
            <person name="Srivastava M."/>
            <person name="Begovic E."/>
            <person name="Chapman J."/>
            <person name="Putnam N.H."/>
            <person name="Hellsten U."/>
            <person name="Kawashima T."/>
            <person name="Kuo A."/>
            <person name="Mitros T."/>
            <person name="Salamov A."/>
            <person name="Carpenter M.L."/>
            <person name="Signorovitch A.Y."/>
            <person name="Moreno M.A."/>
            <person name="Kamm K."/>
            <person name="Grimwood J."/>
            <person name="Schmutz J."/>
            <person name="Shapiro H."/>
            <person name="Grigoriev I.V."/>
            <person name="Buss L.W."/>
            <person name="Schierwater B."/>
            <person name="Dellaporta S.L."/>
            <person name="Rokhsar D.S."/>
        </authorList>
    </citation>
    <scope>NUCLEOTIDE SEQUENCE [LARGE SCALE GENOMIC DNA]</scope>
    <source>
        <strain evidence="2 3">Grell-BS-1999</strain>
    </source>
</reference>
<dbReference type="AlphaFoldDB" id="B3RXY2"/>
<dbReference type="HOGENOM" id="CLU_1604852_0_0_1"/>
<evidence type="ECO:0000313" key="3">
    <source>
        <dbReference type="Proteomes" id="UP000009022"/>
    </source>
</evidence>
<dbReference type="EMBL" id="DS985245">
    <property type="protein sequence ID" value="EDV24507.1"/>
    <property type="molecule type" value="Genomic_DNA"/>
</dbReference>
<feature type="signal peptide" evidence="1">
    <location>
        <begin position="1"/>
        <end position="18"/>
    </location>
</feature>
<organism evidence="2 3">
    <name type="scientific">Trichoplax adhaerens</name>
    <name type="common">Trichoplax reptans</name>
    <dbReference type="NCBI Taxonomy" id="10228"/>
    <lineage>
        <taxon>Eukaryota</taxon>
        <taxon>Metazoa</taxon>
        <taxon>Placozoa</taxon>
        <taxon>Uniplacotomia</taxon>
        <taxon>Trichoplacea</taxon>
        <taxon>Trichoplacidae</taxon>
        <taxon>Trichoplax</taxon>
    </lineage>
</organism>
<protein>
    <recommendedName>
        <fullName evidence="4">DUF19 domain-containing protein</fullName>
    </recommendedName>
</protein>
<gene>
    <name evidence="2" type="ORF">TRIADDRAFT_56370</name>
</gene>
<evidence type="ECO:0008006" key="4">
    <source>
        <dbReference type="Google" id="ProtNLM"/>
    </source>
</evidence>
<keyword evidence="3" id="KW-1185">Reference proteome</keyword>
<dbReference type="KEGG" id="tad:TRIADDRAFT_56370"/>
<dbReference type="InParanoid" id="B3RXY2"/>
<dbReference type="Proteomes" id="UP000009022">
    <property type="component" value="Unassembled WGS sequence"/>
</dbReference>
<sequence>MWHMEGISYFVLFYLILAGTNTNGVSIKTDENSSSKSQTDTNKQGNFIRSSVVNEYLCEKKALKACWKFASGFNNSQRGFVALAYGQRDTCKIFQIFENCLSSSLTYKLAKCRWPHLRQFYIRYAAKQVIYRTLQNNCINTAERQGRDYMVPEECYHHPLFIICDQ</sequence>
<keyword evidence="1" id="KW-0732">Signal</keyword>
<dbReference type="CTD" id="6753610"/>
<feature type="chain" id="PRO_5002798412" description="DUF19 domain-containing protein" evidence="1">
    <location>
        <begin position="19"/>
        <end position="166"/>
    </location>
</feature>
<evidence type="ECO:0000256" key="1">
    <source>
        <dbReference type="SAM" id="SignalP"/>
    </source>
</evidence>
<evidence type="ECO:0000313" key="2">
    <source>
        <dbReference type="EMBL" id="EDV24507.1"/>
    </source>
</evidence>
<proteinExistence type="predicted"/>
<accession>B3RXY2</accession>
<dbReference type="RefSeq" id="XP_002112397.1">
    <property type="nucleotide sequence ID" value="XM_002112361.1"/>
</dbReference>
<name>B3RXY2_TRIAD</name>